<evidence type="ECO:0000313" key="4">
    <source>
        <dbReference type="Proteomes" id="UP000054350"/>
    </source>
</evidence>
<gene>
    <name evidence="3" type="ORF">AMAG_07170</name>
</gene>
<dbReference type="OrthoDB" id="28868at2759"/>
<reference evidence="3 4" key="1">
    <citation type="submission" date="2009-11" db="EMBL/GenBank/DDBJ databases">
        <title>Annotation of Allomyces macrogynus ATCC 38327.</title>
        <authorList>
            <consortium name="The Broad Institute Genome Sequencing Platform"/>
            <person name="Russ C."/>
            <person name="Cuomo C."/>
            <person name="Burger G."/>
            <person name="Gray M.W."/>
            <person name="Holland P.W.H."/>
            <person name="King N."/>
            <person name="Lang F.B.F."/>
            <person name="Roger A.J."/>
            <person name="Ruiz-Trillo I."/>
            <person name="Young S.K."/>
            <person name="Zeng Q."/>
            <person name="Gargeya S."/>
            <person name="Fitzgerald M."/>
            <person name="Haas B."/>
            <person name="Abouelleil A."/>
            <person name="Alvarado L."/>
            <person name="Arachchi H.M."/>
            <person name="Berlin A."/>
            <person name="Chapman S.B."/>
            <person name="Gearin G."/>
            <person name="Goldberg J."/>
            <person name="Griggs A."/>
            <person name="Gujja S."/>
            <person name="Hansen M."/>
            <person name="Heiman D."/>
            <person name="Howarth C."/>
            <person name="Larimer J."/>
            <person name="Lui A."/>
            <person name="MacDonald P.J.P."/>
            <person name="McCowen C."/>
            <person name="Montmayeur A."/>
            <person name="Murphy C."/>
            <person name="Neiman D."/>
            <person name="Pearson M."/>
            <person name="Priest M."/>
            <person name="Roberts A."/>
            <person name="Saif S."/>
            <person name="Shea T."/>
            <person name="Sisk P."/>
            <person name="Stolte C."/>
            <person name="Sykes S."/>
            <person name="Wortman J."/>
            <person name="Nusbaum C."/>
            <person name="Birren B."/>
        </authorList>
    </citation>
    <scope>NUCLEOTIDE SEQUENCE [LARGE SCALE GENOMIC DNA]</scope>
    <source>
        <strain evidence="3 4">ATCC 38327</strain>
    </source>
</reference>
<dbReference type="InterPro" id="IPR001810">
    <property type="entry name" value="F-box_dom"/>
</dbReference>
<dbReference type="VEuPathDB" id="FungiDB:AMAG_07170"/>
<dbReference type="Pfam" id="PF13369">
    <property type="entry name" value="Transglut_core2"/>
    <property type="match status" value="1"/>
</dbReference>
<dbReference type="SMART" id="SM00256">
    <property type="entry name" value="FBOX"/>
    <property type="match status" value="1"/>
</dbReference>
<feature type="region of interest" description="Disordered" evidence="1">
    <location>
        <begin position="731"/>
        <end position="770"/>
    </location>
</feature>
<dbReference type="EMBL" id="GG745339">
    <property type="protein sequence ID" value="KNE61901.1"/>
    <property type="molecule type" value="Genomic_DNA"/>
</dbReference>
<evidence type="ECO:0000259" key="2">
    <source>
        <dbReference type="SMART" id="SM00256"/>
    </source>
</evidence>
<feature type="region of interest" description="Disordered" evidence="1">
    <location>
        <begin position="1"/>
        <end position="27"/>
    </location>
</feature>
<name>A0A0L0SHC7_ALLM3</name>
<dbReference type="InterPro" id="IPR032698">
    <property type="entry name" value="SirB1_N"/>
</dbReference>
<dbReference type="PANTHER" id="PTHR31350:SF27">
    <property type="entry name" value="HEMIMETHYLATED DNA-BINDING DOMAIN-CONTAINING PROTEIN"/>
    <property type="match status" value="1"/>
</dbReference>
<dbReference type="Proteomes" id="UP000054350">
    <property type="component" value="Unassembled WGS sequence"/>
</dbReference>
<dbReference type="STRING" id="578462.A0A0L0SHC7"/>
<feature type="compositionally biased region" description="Acidic residues" evidence="1">
    <location>
        <begin position="735"/>
        <end position="762"/>
    </location>
</feature>
<reference evidence="4" key="2">
    <citation type="submission" date="2009-11" db="EMBL/GenBank/DDBJ databases">
        <title>The Genome Sequence of Allomyces macrogynus strain ATCC 38327.</title>
        <authorList>
            <consortium name="The Broad Institute Genome Sequencing Platform"/>
            <person name="Russ C."/>
            <person name="Cuomo C."/>
            <person name="Shea T."/>
            <person name="Young S.K."/>
            <person name="Zeng Q."/>
            <person name="Koehrsen M."/>
            <person name="Haas B."/>
            <person name="Borodovsky M."/>
            <person name="Guigo R."/>
            <person name="Alvarado L."/>
            <person name="Berlin A."/>
            <person name="Borenstein D."/>
            <person name="Chen Z."/>
            <person name="Engels R."/>
            <person name="Freedman E."/>
            <person name="Gellesch M."/>
            <person name="Goldberg J."/>
            <person name="Griggs A."/>
            <person name="Gujja S."/>
            <person name="Heiman D."/>
            <person name="Hepburn T."/>
            <person name="Howarth C."/>
            <person name="Jen D."/>
            <person name="Larson L."/>
            <person name="Lewis B."/>
            <person name="Mehta T."/>
            <person name="Park D."/>
            <person name="Pearson M."/>
            <person name="Roberts A."/>
            <person name="Saif S."/>
            <person name="Shenoy N."/>
            <person name="Sisk P."/>
            <person name="Stolte C."/>
            <person name="Sykes S."/>
            <person name="Walk T."/>
            <person name="White J."/>
            <person name="Yandava C."/>
            <person name="Burger G."/>
            <person name="Gray M.W."/>
            <person name="Holland P.W.H."/>
            <person name="King N."/>
            <person name="Lang F.B.F."/>
            <person name="Roger A.J."/>
            <person name="Ruiz-Trillo I."/>
            <person name="Lander E."/>
            <person name="Nusbaum C."/>
        </authorList>
    </citation>
    <scope>NUCLEOTIDE SEQUENCE [LARGE SCALE GENOMIC DNA]</scope>
    <source>
        <strain evidence="4">ATCC 38327</strain>
    </source>
</reference>
<organism evidence="3 4">
    <name type="scientific">Allomyces macrogynus (strain ATCC 38327)</name>
    <name type="common">Allomyces javanicus var. macrogynus</name>
    <dbReference type="NCBI Taxonomy" id="578462"/>
    <lineage>
        <taxon>Eukaryota</taxon>
        <taxon>Fungi</taxon>
        <taxon>Fungi incertae sedis</taxon>
        <taxon>Blastocladiomycota</taxon>
        <taxon>Blastocladiomycetes</taxon>
        <taxon>Blastocladiales</taxon>
        <taxon>Blastocladiaceae</taxon>
        <taxon>Allomyces</taxon>
    </lineage>
</organism>
<evidence type="ECO:0000313" key="3">
    <source>
        <dbReference type="EMBL" id="KNE61901.1"/>
    </source>
</evidence>
<evidence type="ECO:0000256" key="1">
    <source>
        <dbReference type="SAM" id="MobiDB-lite"/>
    </source>
</evidence>
<dbReference type="Gene3D" id="1.20.1280.50">
    <property type="match status" value="1"/>
</dbReference>
<feature type="compositionally biased region" description="Polar residues" evidence="1">
    <location>
        <begin position="15"/>
        <end position="27"/>
    </location>
</feature>
<dbReference type="Pfam" id="PF12937">
    <property type="entry name" value="F-box-like"/>
    <property type="match status" value="1"/>
</dbReference>
<dbReference type="AlphaFoldDB" id="A0A0L0SHC7"/>
<dbReference type="PANTHER" id="PTHR31350">
    <property type="entry name" value="SI:DKEY-261L7.2"/>
    <property type="match status" value="1"/>
</dbReference>
<proteinExistence type="predicted"/>
<keyword evidence="4" id="KW-1185">Reference proteome</keyword>
<protein>
    <recommendedName>
        <fullName evidence="2">F-box domain-containing protein</fullName>
    </recommendedName>
</protein>
<dbReference type="SUPFAM" id="SSF81383">
    <property type="entry name" value="F-box domain"/>
    <property type="match status" value="1"/>
</dbReference>
<dbReference type="InterPro" id="IPR036047">
    <property type="entry name" value="F-box-like_dom_sf"/>
</dbReference>
<sequence>MPLSPQLAATPADSAVQSNTNASGPTCKLDQQQRAALRSCTGEPPCAPAPTLKQLSDLPVDVLELILAQSSISPHDLAACAGVSRAWHTASSSSRVWKALLDDRYRSGPRPLDLAHVVRGSDGSPYTTWRAYALDRFQLDQAMVTLVQAMRFSKGGVRMVAAIHDQLDRLVHQQALGPRFAPGTDLAGTPVGYHMIDVLQFLSTSRHTFLSERRAAWLLLRRIRWTWVLDRIERADNEPIENTWALLSAARYIHADPVTQVVDPVLAQLDELAAACPPVPASSTPRDRLLHLAQYLYGPTDRGGLGFRGALETYHELTNSYLDTVLATRAGLPISLCMLLQAVGRRLNPPVTVDLVGFPQHFLARFHDPDTKSDLYLDPFSYDAANPRAWIKTTADCRAMLEVNHVPFLPQYLAVTPNSRVLARTARNLYWALTRAARVGQPLSGDAEHQLYAIATLALRLEPDQVNWQLRRIRQHLMDDERLVLDSRDAEVEVDRLAALRNVPVSADLDLMSFVDWVRTLATTDPGAPPNWPLTDVPDAAPESHPESGPLFQIGQVVRAWDGELAIIMTRNYASRRPAPNRPAGMEDDEDRDAHLPHYMVRYVGRERSNGTAYVSHGPLTALEDDDDDGRLRALEGAFAVDPPRGFRAWFAVRGLRAPVRDTSVATEEVPRSRPWQPGVSMARPGPVSVYPPERMQALGWELGQWYDQLHCGDVVAVAGAAPPGWYFRPVESLREEESDAEETTTEEDESDDMSIVDDSDDLGWHMDEE</sequence>
<feature type="domain" description="F-box" evidence="2">
    <location>
        <begin position="58"/>
        <end position="100"/>
    </location>
</feature>
<accession>A0A0L0SHC7</accession>